<dbReference type="Proteomes" id="UP000317316">
    <property type="component" value="Unassembled WGS sequence"/>
</dbReference>
<dbReference type="PROSITE" id="PS50113">
    <property type="entry name" value="PAC"/>
    <property type="match status" value="1"/>
</dbReference>
<feature type="domain" description="PAC" evidence="2">
    <location>
        <begin position="220"/>
        <end position="271"/>
    </location>
</feature>
<dbReference type="PROSITE" id="PS50112">
    <property type="entry name" value="PAS"/>
    <property type="match status" value="3"/>
</dbReference>
<dbReference type="Pfam" id="PF00563">
    <property type="entry name" value="EAL"/>
    <property type="match status" value="1"/>
</dbReference>
<feature type="domain" description="PAS" evidence="1">
    <location>
        <begin position="19"/>
        <end position="110"/>
    </location>
</feature>
<dbReference type="InterPro" id="IPR052155">
    <property type="entry name" value="Biofilm_reg_signaling"/>
</dbReference>
<dbReference type="InterPro" id="IPR000014">
    <property type="entry name" value="PAS"/>
</dbReference>
<feature type="domain" description="PAS" evidence="1">
    <location>
        <begin position="148"/>
        <end position="218"/>
    </location>
</feature>
<organism evidence="5 6">
    <name type="scientific">Psychrobacillus lasiicapitis</name>
    <dbReference type="NCBI Taxonomy" id="1636719"/>
    <lineage>
        <taxon>Bacteria</taxon>
        <taxon>Bacillati</taxon>
        <taxon>Bacillota</taxon>
        <taxon>Bacilli</taxon>
        <taxon>Bacillales</taxon>
        <taxon>Bacillaceae</taxon>
        <taxon>Psychrobacillus</taxon>
    </lineage>
</organism>
<dbReference type="SUPFAM" id="SSF55073">
    <property type="entry name" value="Nucleotide cyclase"/>
    <property type="match status" value="1"/>
</dbReference>
<feature type="domain" description="GGDEF" evidence="4">
    <location>
        <begin position="427"/>
        <end position="559"/>
    </location>
</feature>
<dbReference type="EMBL" id="VDGH01000009">
    <property type="protein sequence ID" value="TQR11312.1"/>
    <property type="molecule type" value="Genomic_DNA"/>
</dbReference>
<dbReference type="SMART" id="SM00052">
    <property type="entry name" value="EAL"/>
    <property type="match status" value="1"/>
</dbReference>
<dbReference type="Gene3D" id="3.20.20.450">
    <property type="entry name" value="EAL domain"/>
    <property type="match status" value="1"/>
</dbReference>
<dbReference type="Gene3D" id="3.30.70.270">
    <property type="match status" value="1"/>
</dbReference>
<dbReference type="CDD" id="cd01948">
    <property type="entry name" value="EAL"/>
    <property type="match status" value="1"/>
</dbReference>
<proteinExistence type="predicted"/>
<dbReference type="CDD" id="cd00130">
    <property type="entry name" value="PAS"/>
    <property type="match status" value="2"/>
</dbReference>
<comment type="caution">
    <text evidence="5">The sequence shown here is derived from an EMBL/GenBank/DDBJ whole genome shotgun (WGS) entry which is preliminary data.</text>
</comment>
<dbReference type="InterPro" id="IPR035919">
    <property type="entry name" value="EAL_sf"/>
</dbReference>
<dbReference type="InterPro" id="IPR013767">
    <property type="entry name" value="PAS_fold"/>
</dbReference>
<evidence type="ECO:0000259" key="3">
    <source>
        <dbReference type="PROSITE" id="PS50883"/>
    </source>
</evidence>
<dbReference type="InterPro" id="IPR000160">
    <property type="entry name" value="GGDEF_dom"/>
</dbReference>
<dbReference type="SMART" id="SM00091">
    <property type="entry name" value="PAS"/>
    <property type="match status" value="3"/>
</dbReference>
<dbReference type="InterPro" id="IPR029787">
    <property type="entry name" value="Nucleotide_cyclase"/>
</dbReference>
<dbReference type="NCBIfam" id="TIGR00229">
    <property type="entry name" value="sensory_box"/>
    <property type="match status" value="3"/>
</dbReference>
<dbReference type="SMART" id="SM00267">
    <property type="entry name" value="GGDEF"/>
    <property type="match status" value="1"/>
</dbReference>
<dbReference type="PANTHER" id="PTHR44757">
    <property type="entry name" value="DIGUANYLATE CYCLASE DGCP"/>
    <property type="match status" value="1"/>
</dbReference>
<accession>A0A544T1I5</accession>
<gene>
    <name evidence="5" type="ORF">FG382_15290</name>
</gene>
<dbReference type="InterPro" id="IPR001633">
    <property type="entry name" value="EAL_dom"/>
</dbReference>
<dbReference type="SUPFAM" id="SSF55785">
    <property type="entry name" value="PYP-like sensor domain (PAS domain)"/>
    <property type="match status" value="3"/>
</dbReference>
<dbReference type="InterPro" id="IPR043128">
    <property type="entry name" value="Rev_trsase/Diguanyl_cyclase"/>
</dbReference>
<dbReference type="OrthoDB" id="9759607at2"/>
<dbReference type="AlphaFoldDB" id="A0A544T1I5"/>
<dbReference type="InterPro" id="IPR000700">
    <property type="entry name" value="PAS-assoc_C"/>
</dbReference>
<reference evidence="5 6" key="1">
    <citation type="submission" date="2019-05" db="EMBL/GenBank/DDBJ databases">
        <title>Psychrobacillus vulpis sp. nov., a new species isolated from feces of a red fox that inhabits in The Tablas de Daimiel Natural Park, Albacete, Spain.</title>
        <authorList>
            <person name="Rodriguez M."/>
            <person name="Reina J.C."/>
            <person name="Bejar V."/>
            <person name="Llamas I."/>
        </authorList>
    </citation>
    <scope>NUCLEOTIDE SEQUENCE [LARGE SCALE GENOMIC DNA]</scope>
    <source>
        <strain evidence="5 6">NEAU-3TGS17</strain>
    </source>
</reference>
<dbReference type="CDD" id="cd01949">
    <property type="entry name" value="GGDEF"/>
    <property type="match status" value="1"/>
</dbReference>
<evidence type="ECO:0000259" key="1">
    <source>
        <dbReference type="PROSITE" id="PS50112"/>
    </source>
</evidence>
<evidence type="ECO:0000313" key="5">
    <source>
        <dbReference type="EMBL" id="TQR11312.1"/>
    </source>
</evidence>
<dbReference type="PANTHER" id="PTHR44757:SF2">
    <property type="entry name" value="BIOFILM ARCHITECTURE MAINTENANCE PROTEIN MBAA"/>
    <property type="match status" value="1"/>
</dbReference>
<dbReference type="NCBIfam" id="TIGR00254">
    <property type="entry name" value="GGDEF"/>
    <property type="match status" value="1"/>
</dbReference>
<dbReference type="Pfam" id="PF00990">
    <property type="entry name" value="GGDEF"/>
    <property type="match status" value="1"/>
</dbReference>
<dbReference type="GO" id="GO:0006355">
    <property type="term" value="P:regulation of DNA-templated transcription"/>
    <property type="evidence" value="ECO:0007669"/>
    <property type="project" value="InterPro"/>
</dbReference>
<feature type="domain" description="EAL" evidence="3">
    <location>
        <begin position="568"/>
        <end position="818"/>
    </location>
</feature>
<evidence type="ECO:0000313" key="6">
    <source>
        <dbReference type="Proteomes" id="UP000317316"/>
    </source>
</evidence>
<dbReference type="Pfam" id="PF13426">
    <property type="entry name" value="PAS_9"/>
    <property type="match status" value="2"/>
</dbReference>
<protein>
    <submittedName>
        <fullName evidence="5">EAL domain-containing protein</fullName>
    </submittedName>
</protein>
<keyword evidence="6" id="KW-1185">Reference proteome</keyword>
<dbReference type="InterPro" id="IPR035965">
    <property type="entry name" value="PAS-like_dom_sf"/>
</dbReference>
<dbReference type="Pfam" id="PF00989">
    <property type="entry name" value="PAS"/>
    <property type="match status" value="1"/>
</dbReference>
<dbReference type="PROSITE" id="PS50887">
    <property type="entry name" value="GGDEF"/>
    <property type="match status" value="1"/>
</dbReference>
<dbReference type="PROSITE" id="PS50883">
    <property type="entry name" value="EAL"/>
    <property type="match status" value="1"/>
</dbReference>
<sequence>MNVVEIHYDESETLNSKFNKNDFIRFIENFPEPICILTLRERQYPDRFIYANTAAVKLTGMEMEDICSYSWEDMFELPSDSAFEALENEDSSKAHKADNTTPLKKNLEGKALKVDGHAIELEGGDRYLVLTIIDVTEHQDTRNKLKKSKKEFESLFYYNPNLVFTISPEGNITNFNEAGLKILKYSLEEITGIGFRELIIPEDFQLTKNYFYEVLKGKTAEFQISIYDNEGTVLRIDVTAVPTILDGEVVEVIGIARDITEQIRIESLLKESEQRYRALFDHNIDPVITFDLEGKFLVVNEATEKILGVPAKELIGKPFLPFIDEHKQKETIANFQKVYSGLPHQYETSLQKQNGEQVLLHITVIPLFTERKLTAVHCIGKDITVIKRNEEQANYMAYHDMLTGIGNQRLFREDLLRIIESQSSEKLSSAVILIDLDRFKFINDYLGHEMGDALLRQVSERLVKIMGSDGTVYRYAGDEFTIIMQGMDESKVHRKAQALVSEIGAPFDIDGFEAILTASIGISLFPKHAIDIKGLMRASDHAMYYAKRHGRNNYQIYNTQIEGLSKTDLRMETLLHKAIDKKEFVLYYQPQYDATTHKISGLEALLRWNSKDLGMVSPIDFIPLAEETGMIVPIGEWVIREACNQNKEWQRQGLPPVPVSVNLSLRQFYQTDLVEKIELILKETKLDPKYLELEITETIALQPDIAIRVLNELKSIGVLIAMDDFGTGYSSLNYIRRFPIDHLKIDKAFVQGIQQDEEDRSIIATIITLGHNLSMSVIAEGVETEEQAELLKTYNCDMFQGYLFSRPVPAEMILAMFK</sequence>
<dbReference type="InterPro" id="IPR001610">
    <property type="entry name" value="PAC"/>
</dbReference>
<evidence type="ECO:0000259" key="4">
    <source>
        <dbReference type="PROSITE" id="PS50887"/>
    </source>
</evidence>
<dbReference type="Gene3D" id="3.30.450.20">
    <property type="entry name" value="PAS domain"/>
    <property type="match status" value="3"/>
</dbReference>
<dbReference type="SUPFAM" id="SSF141868">
    <property type="entry name" value="EAL domain-like"/>
    <property type="match status" value="1"/>
</dbReference>
<feature type="domain" description="PAS" evidence="1">
    <location>
        <begin position="272"/>
        <end position="342"/>
    </location>
</feature>
<evidence type="ECO:0000259" key="2">
    <source>
        <dbReference type="PROSITE" id="PS50113"/>
    </source>
</evidence>
<name>A0A544T1I5_9BACI</name>
<dbReference type="FunFam" id="3.20.20.450:FF:000001">
    <property type="entry name" value="Cyclic di-GMP phosphodiesterase yahA"/>
    <property type="match status" value="1"/>
</dbReference>
<dbReference type="SMART" id="SM00086">
    <property type="entry name" value="PAC"/>
    <property type="match status" value="2"/>
</dbReference>